<gene>
    <name evidence="1" type="ORF">HCN44_010173</name>
</gene>
<proteinExistence type="predicted"/>
<accession>A0A834XW31</accession>
<dbReference type="Proteomes" id="UP000639338">
    <property type="component" value="Unassembled WGS sequence"/>
</dbReference>
<reference evidence="1 2" key="1">
    <citation type="submission" date="2020-08" db="EMBL/GenBank/DDBJ databases">
        <title>Aphidius gifuensis genome sequencing and assembly.</title>
        <authorList>
            <person name="Du Z."/>
        </authorList>
    </citation>
    <scope>NUCLEOTIDE SEQUENCE [LARGE SCALE GENOMIC DNA]</scope>
    <source>
        <strain evidence="1">YNYX2018</strain>
        <tissue evidence="1">Adults</tissue>
    </source>
</reference>
<evidence type="ECO:0000313" key="2">
    <source>
        <dbReference type="Proteomes" id="UP000639338"/>
    </source>
</evidence>
<dbReference type="AlphaFoldDB" id="A0A834XW31"/>
<dbReference type="Gene3D" id="2.120.10.30">
    <property type="entry name" value="TolB, C-terminal domain"/>
    <property type="match status" value="1"/>
</dbReference>
<keyword evidence="2" id="KW-1185">Reference proteome</keyword>
<protein>
    <submittedName>
        <fullName evidence="1">Uncharacterized protein</fullName>
    </submittedName>
</protein>
<name>A0A834XW31_APHGI</name>
<comment type="caution">
    <text evidence="1">The sequence shown here is derived from an EMBL/GenBank/DDBJ whole genome shotgun (WGS) entry which is preliminary data.</text>
</comment>
<organism evidence="1 2">
    <name type="scientific">Aphidius gifuensis</name>
    <name type="common">Parasitoid wasp</name>
    <dbReference type="NCBI Taxonomy" id="684658"/>
    <lineage>
        <taxon>Eukaryota</taxon>
        <taxon>Metazoa</taxon>
        <taxon>Ecdysozoa</taxon>
        <taxon>Arthropoda</taxon>
        <taxon>Hexapoda</taxon>
        <taxon>Insecta</taxon>
        <taxon>Pterygota</taxon>
        <taxon>Neoptera</taxon>
        <taxon>Endopterygota</taxon>
        <taxon>Hymenoptera</taxon>
        <taxon>Apocrita</taxon>
        <taxon>Ichneumonoidea</taxon>
        <taxon>Braconidae</taxon>
        <taxon>Aphidiinae</taxon>
        <taxon>Aphidius</taxon>
    </lineage>
</organism>
<dbReference type="SUPFAM" id="SSF63825">
    <property type="entry name" value="YWTD domain"/>
    <property type="match status" value="1"/>
</dbReference>
<evidence type="ECO:0000313" key="1">
    <source>
        <dbReference type="EMBL" id="KAF7993578.1"/>
    </source>
</evidence>
<sequence>MTFSCANNSIYLLKSVVISDSIATNYTLDVINFDENNKLKTVTHVKDIFDGAQSITSDWTTGKIYWTVSSNKQFSIKVIDKSFEKLEYIIQPNNKTYMEKLRVYPKQDELLFLSNGKLWYTSNSLNNSASLLFESGKKFSYIYDFTIDYATDKLYIFESSAGCSILQSIDIETSVRPLNVHNINEIETYSQFVIDLVAFDDKIYFILYEDK</sequence>
<dbReference type="InterPro" id="IPR011042">
    <property type="entry name" value="6-blade_b-propeller_TolB-like"/>
</dbReference>
<dbReference type="EMBL" id="JACMRX010000003">
    <property type="protein sequence ID" value="KAF7993578.1"/>
    <property type="molecule type" value="Genomic_DNA"/>
</dbReference>